<dbReference type="InterPro" id="IPR036397">
    <property type="entry name" value="RNaseH_sf"/>
</dbReference>
<dbReference type="InterPro" id="IPR012337">
    <property type="entry name" value="RNaseH-like_sf"/>
</dbReference>
<proteinExistence type="predicted"/>
<name>T0ZF60_9ZZZZ</name>
<dbReference type="Pfam" id="PF01612">
    <property type="entry name" value="DNA_pol_A_exo1"/>
    <property type="match status" value="1"/>
</dbReference>
<accession>T0ZF60</accession>
<reference evidence="2" key="2">
    <citation type="journal article" date="2014" name="ISME J.">
        <title>Microbial stratification in low pH oxic and suboxic macroscopic growths along an acid mine drainage.</title>
        <authorList>
            <person name="Mendez-Garcia C."/>
            <person name="Mesa V."/>
            <person name="Sprenger R.R."/>
            <person name="Richter M."/>
            <person name="Diez M.S."/>
            <person name="Solano J."/>
            <person name="Bargiela R."/>
            <person name="Golyshina O.V."/>
            <person name="Manteca A."/>
            <person name="Ramos J.L."/>
            <person name="Gallego J.R."/>
            <person name="Llorente I."/>
            <person name="Martins Dos Santos V.A."/>
            <person name="Jensen O.N."/>
            <person name="Pelaez A.I."/>
            <person name="Sanchez J."/>
            <person name="Ferrer M."/>
        </authorList>
    </citation>
    <scope>NUCLEOTIDE SEQUENCE</scope>
</reference>
<feature type="non-terminal residue" evidence="2">
    <location>
        <position position="124"/>
    </location>
</feature>
<evidence type="ECO:0000313" key="2">
    <source>
        <dbReference type="EMBL" id="EQD27514.1"/>
    </source>
</evidence>
<dbReference type="InterPro" id="IPR051086">
    <property type="entry name" value="RNase_D-like"/>
</dbReference>
<sequence length="124" mass="13083">MHPVTTPEELAEIADRLAPQTTIGLDTEFLRERTYHAQLCLLQLSWPGAAACVDPLAVTDLAALRATLTAPPAVKVLHASRQDLEVLLPAVGPIRPLFDTQIAAALAGESAQIGYGRAGPAPAR</sequence>
<gene>
    <name evidence="2" type="ORF">B1B_19124</name>
</gene>
<feature type="domain" description="3'-5' exonuclease" evidence="1">
    <location>
        <begin position="2"/>
        <end position="114"/>
    </location>
</feature>
<dbReference type="SUPFAM" id="SSF53098">
    <property type="entry name" value="Ribonuclease H-like"/>
    <property type="match status" value="1"/>
</dbReference>
<dbReference type="PANTHER" id="PTHR47649">
    <property type="entry name" value="RIBONUCLEASE D"/>
    <property type="match status" value="1"/>
</dbReference>
<dbReference type="Gene3D" id="3.30.420.10">
    <property type="entry name" value="Ribonuclease H-like superfamily/Ribonuclease H"/>
    <property type="match status" value="1"/>
</dbReference>
<dbReference type="PANTHER" id="PTHR47649:SF1">
    <property type="entry name" value="RIBONUCLEASE D"/>
    <property type="match status" value="1"/>
</dbReference>
<protein>
    <submittedName>
        <fullName evidence="2">Ribonuclease D</fullName>
    </submittedName>
</protein>
<organism evidence="2">
    <name type="scientific">mine drainage metagenome</name>
    <dbReference type="NCBI Taxonomy" id="410659"/>
    <lineage>
        <taxon>unclassified sequences</taxon>
        <taxon>metagenomes</taxon>
        <taxon>ecological metagenomes</taxon>
    </lineage>
</organism>
<dbReference type="GO" id="GO:0003676">
    <property type="term" value="F:nucleic acid binding"/>
    <property type="evidence" value="ECO:0007669"/>
    <property type="project" value="InterPro"/>
</dbReference>
<evidence type="ECO:0000259" key="1">
    <source>
        <dbReference type="Pfam" id="PF01612"/>
    </source>
</evidence>
<dbReference type="GO" id="GO:0006139">
    <property type="term" value="P:nucleobase-containing compound metabolic process"/>
    <property type="evidence" value="ECO:0007669"/>
    <property type="project" value="InterPro"/>
</dbReference>
<dbReference type="InterPro" id="IPR002562">
    <property type="entry name" value="3'-5'_exonuclease_dom"/>
</dbReference>
<dbReference type="EMBL" id="AUZY01012850">
    <property type="protein sequence ID" value="EQD27514.1"/>
    <property type="molecule type" value="Genomic_DNA"/>
</dbReference>
<dbReference type="AlphaFoldDB" id="T0ZF60"/>
<dbReference type="GO" id="GO:0008408">
    <property type="term" value="F:3'-5' exonuclease activity"/>
    <property type="evidence" value="ECO:0007669"/>
    <property type="project" value="InterPro"/>
</dbReference>
<reference evidence="2" key="1">
    <citation type="submission" date="2013-08" db="EMBL/GenBank/DDBJ databases">
        <authorList>
            <person name="Mendez C."/>
            <person name="Richter M."/>
            <person name="Ferrer M."/>
            <person name="Sanchez J."/>
        </authorList>
    </citation>
    <scope>NUCLEOTIDE SEQUENCE</scope>
</reference>
<comment type="caution">
    <text evidence="2">The sequence shown here is derived from an EMBL/GenBank/DDBJ whole genome shotgun (WGS) entry which is preliminary data.</text>
</comment>